<keyword evidence="2 4" id="KW-0863">Zinc-finger</keyword>
<evidence type="ECO:0000256" key="4">
    <source>
        <dbReference type="PROSITE-ProRule" id="PRU00175"/>
    </source>
</evidence>
<evidence type="ECO:0000259" key="6">
    <source>
        <dbReference type="PROSITE" id="PS50089"/>
    </source>
</evidence>
<feature type="region of interest" description="Disordered" evidence="5">
    <location>
        <begin position="226"/>
        <end position="268"/>
    </location>
</feature>
<keyword evidence="1" id="KW-0479">Metal-binding</keyword>
<name>A0A7R9J0E2_TIMCA</name>
<organism evidence="7">
    <name type="scientific">Timema californicum</name>
    <name type="common">California timema</name>
    <name type="synonym">Walking stick</name>
    <dbReference type="NCBI Taxonomy" id="61474"/>
    <lineage>
        <taxon>Eukaryota</taxon>
        <taxon>Metazoa</taxon>
        <taxon>Ecdysozoa</taxon>
        <taxon>Arthropoda</taxon>
        <taxon>Hexapoda</taxon>
        <taxon>Insecta</taxon>
        <taxon>Pterygota</taxon>
        <taxon>Neoptera</taxon>
        <taxon>Polyneoptera</taxon>
        <taxon>Phasmatodea</taxon>
        <taxon>Timematodea</taxon>
        <taxon>Timematoidea</taxon>
        <taxon>Timematidae</taxon>
        <taxon>Timema</taxon>
    </lineage>
</organism>
<dbReference type="EMBL" id="OE179969">
    <property type="protein sequence ID" value="CAD7570244.1"/>
    <property type="molecule type" value="Genomic_DNA"/>
</dbReference>
<dbReference type="Pfam" id="PF17123">
    <property type="entry name" value="zf-RING_11"/>
    <property type="match status" value="1"/>
</dbReference>
<gene>
    <name evidence="7" type="ORF">TCMB3V08_LOCUS2949</name>
</gene>
<dbReference type="PROSITE" id="PS50089">
    <property type="entry name" value="ZF_RING_2"/>
    <property type="match status" value="1"/>
</dbReference>
<evidence type="ECO:0000256" key="1">
    <source>
        <dbReference type="ARBA" id="ARBA00022723"/>
    </source>
</evidence>
<evidence type="ECO:0000313" key="7">
    <source>
        <dbReference type="EMBL" id="CAD7570244.1"/>
    </source>
</evidence>
<feature type="compositionally biased region" description="Polar residues" evidence="5">
    <location>
        <begin position="183"/>
        <end position="195"/>
    </location>
</feature>
<sequence length="933" mass="102561">MSSANRGSSLRNSSQYSRHVPPNHTGRPGHQPRWPVNHVPYAKEFRSYEQCFNPSDCPPVTIGGNTMVQKESGYQGGYPKQGHAPGVQLGSQSPPHAIYSAAPSAVGGIPERRQVSPPLHINVYGQVSCGLLQENPLRGASLMSLSPSALAPTPLDGHSHTHPRSAMGLEFSSRRNELRPSPVQIQHSPPFYRTTSQDDGRKASIIFVSESPSRKRRRITHHQILELGGTTPTPPPSAHPQTPWDLGVTAHRRSPRYQHRGSPPIRRSRYREWPQDSYPLGVPQPATVVVDVNQVPVSIPVTLSHHGLSLYTGPHISVCQGSTGPPPACQIHGLYACACPQFPPACQVPQFGSCLPQHHHHHHHHHHQPYQAFLAAQQQQQPALARPDAVNLDLLAEQHRSSGAAFHHHAPPTQLHTAALAQVASPPPLFLSESRGNQLELLPARSRRPSTPSRRSMNARRWRTSPVAPPHSPYGFLFHFLQAELGSPDSSDTENYEALLSLAERLGEAKPRGLAKVDIEQLPSYKFNTDTHQGDQTSCVVCMCDFEARQMLRVLPCSHEFHAKCVDKWLKATAIVGHCSRSSSARKILRTVMVEMELPVLELIQFADTRWSSEYNMLSKLHAVWKAVGAELANSENNIELLTAVEWKQAAGIVEVLGPLADATKKISGDSYPTSMVIPILHCLKSHLNVFITSKKDGVMFARSLDNTLKARFSFYDLLYPNQPCHSRRRDAHAVPTIPPSWSDGWLRGIKAAGSQLRSSVPVAILSQYDRLLSLPAILSAAISYLSLPHRAILSAAIYFLSLPHHIILSAAVSFLSLPHRIILSAEVSFLSLCHSECRVPRSTSSPHHSECRGLIPHRTILSAEVSFLSLSHPTILSAEVSFLSLPHCAILSAGVSFPLTLPLPLKTRLLPSPLQPGYSPPLPNHPCEIISI</sequence>
<dbReference type="PANTHER" id="PTHR46171">
    <property type="entry name" value="GH10160P"/>
    <property type="match status" value="1"/>
</dbReference>
<dbReference type="InterPro" id="IPR001841">
    <property type="entry name" value="Znf_RING"/>
</dbReference>
<evidence type="ECO:0000256" key="3">
    <source>
        <dbReference type="ARBA" id="ARBA00022833"/>
    </source>
</evidence>
<dbReference type="GO" id="GO:0016567">
    <property type="term" value="P:protein ubiquitination"/>
    <property type="evidence" value="ECO:0007669"/>
    <property type="project" value="TreeGrafter"/>
</dbReference>
<feature type="domain" description="RING-type" evidence="6">
    <location>
        <begin position="539"/>
        <end position="579"/>
    </location>
</feature>
<dbReference type="InterPro" id="IPR013083">
    <property type="entry name" value="Znf_RING/FYVE/PHD"/>
</dbReference>
<feature type="compositionally biased region" description="Polar residues" evidence="5">
    <location>
        <begin position="1"/>
        <end position="17"/>
    </location>
</feature>
<dbReference type="GO" id="GO:0008270">
    <property type="term" value="F:zinc ion binding"/>
    <property type="evidence" value="ECO:0007669"/>
    <property type="project" value="UniProtKB-KW"/>
</dbReference>
<dbReference type="PANTHER" id="PTHR46171:SF3">
    <property type="entry name" value="GH10160P"/>
    <property type="match status" value="1"/>
</dbReference>
<dbReference type="Gene3D" id="3.30.40.10">
    <property type="entry name" value="Zinc/RING finger domain, C3HC4 (zinc finger)"/>
    <property type="match status" value="1"/>
</dbReference>
<feature type="region of interest" description="Disordered" evidence="5">
    <location>
        <begin position="1"/>
        <end position="36"/>
    </location>
</feature>
<evidence type="ECO:0000256" key="2">
    <source>
        <dbReference type="ARBA" id="ARBA00022771"/>
    </source>
</evidence>
<keyword evidence="3" id="KW-0862">Zinc</keyword>
<feature type="compositionally biased region" description="Basic residues" evidence="5">
    <location>
        <begin position="250"/>
        <end position="259"/>
    </location>
</feature>
<feature type="region of interest" description="Disordered" evidence="5">
    <location>
        <begin position="174"/>
        <end position="198"/>
    </location>
</feature>
<accession>A0A7R9J0E2</accession>
<dbReference type="SUPFAM" id="SSF53098">
    <property type="entry name" value="Ribonuclease H-like"/>
    <property type="match status" value="1"/>
</dbReference>
<protein>
    <submittedName>
        <fullName evidence="7">(California timema) hypothetical protein</fullName>
    </submittedName>
</protein>
<dbReference type="AlphaFoldDB" id="A0A7R9J0E2"/>
<dbReference type="InterPro" id="IPR012337">
    <property type="entry name" value="RNaseH-like_sf"/>
</dbReference>
<feature type="region of interest" description="Disordered" evidence="5">
    <location>
        <begin position="440"/>
        <end position="465"/>
    </location>
</feature>
<dbReference type="FunFam" id="3.30.40.10:FF:000024">
    <property type="entry name" value="RING finger protein 44 isoform X1"/>
    <property type="match status" value="1"/>
</dbReference>
<evidence type="ECO:0000256" key="5">
    <source>
        <dbReference type="SAM" id="MobiDB-lite"/>
    </source>
</evidence>
<reference evidence="7" key="1">
    <citation type="submission" date="2020-11" db="EMBL/GenBank/DDBJ databases">
        <authorList>
            <person name="Tran Van P."/>
        </authorList>
    </citation>
    <scope>NUCLEOTIDE SEQUENCE</scope>
</reference>
<dbReference type="GO" id="GO:0061630">
    <property type="term" value="F:ubiquitin protein ligase activity"/>
    <property type="evidence" value="ECO:0007669"/>
    <property type="project" value="TreeGrafter"/>
</dbReference>
<proteinExistence type="predicted"/>